<feature type="region of interest" description="Disordered" evidence="1">
    <location>
        <begin position="25"/>
        <end position="50"/>
    </location>
</feature>
<evidence type="ECO:0000313" key="3">
    <source>
        <dbReference type="Proteomes" id="UP001197247"/>
    </source>
</evidence>
<evidence type="ECO:0008006" key="4">
    <source>
        <dbReference type="Google" id="ProtNLM"/>
    </source>
</evidence>
<keyword evidence="3" id="KW-1185">Reference proteome</keyword>
<comment type="caution">
    <text evidence="2">The sequence shown here is derived from an EMBL/GenBank/DDBJ whole genome shotgun (WGS) entry which is preliminary data.</text>
</comment>
<reference evidence="2 3" key="1">
    <citation type="submission" date="2021-05" db="EMBL/GenBank/DDBJ databases">
        <title>Kineosporia and Streptomyces sp. nov. two new marine actinobacteria isolated from Coral.</title>
        <authorList>
            <person name="Buangrab K."/>
            <person name="Sutthacheep M."/>
            <person name="Yeemin T."/>
            <person name="Harunari E."/>
            <person name="Igarashi Y."/>
            <person name="Kanchanasin P."/>
            <person name="Tanasupawat S."/>
            <person name="Phongsopitanun W."/>
        </authorList>
    </citation>
    <scope>NUCLEOTIDE SEQUENCE [LARGE SCALE GENOMIC DNA]</scope>
    <source>
        <strain evidence="2 3">J2-2</strain>
    </source>
</reference>
<accession>A0ABS5TKU9</accession>
<evidence type="ECO:0000256" key="1">
    <source>
        <dbReference type="SAM" id="MobiDB-lite"/>
    </source>
</evidence>
<organism evidence="2 3">
    <name type="scientific">Kineosporia corallincola</name>
    <dbReference type="NCBI Taxonomy" id="2835133"/>
    <lineage>
        <taxon>Bacteria</taxon>
        <taxon>Bacillati</taxon>
        <taxon>Actinomycetota</taxon>
        <taxon>Actinomycetes</taxon>
        <taxon>Kineosporiales</taxon>
        <taxon>Kineosporiaceae</taxon>
        <taxon>Kineosporia</taxon>
    </lineage>
</organism>
<dbReference type="RefSeq" id="WP_214156503.1">
    <property type="nucleotide sequence ID" value="NZ_JAHBAY010000005.1"/>
</dbReference>
<dbReference type="EMBL" id="JAHBAY010000005">
    <property type="protein sequence ID" value="MBT0770214.1"/>
    <property type="molecule type" value="Genomic_DNA"/>
</dbReference>
<evidence type="ECO:0000313" key="2">
    <source>
        <dbReference type="EMBL" id="MBT0770214.1"/>
    </source>
</evidence>
<name>A0ABS5TKU9_9ACTN</name>
<protein>
    <recommendedName>
        <fullName evidence="4">DUF4352 domain-containing protein</fullName>
    </recommendedName>
</protein>
<dbReference type="Proteomes" id="UP001197247">
    <property type="component" value="Unassembled WGS sequence"/>
</dbReference>
<proteinExistence type="predicted"/>
<feature type="compositionally biased region" description="Low complexity" evidence="1">
    <location>
        <begin position="25"/>
        <end position="46"/>
    </location>
</feature>
<sequence>MFVSVCLIVVTTLVTVGVMTRLGDRPTSPSGSTVSTTSPSTPATGAEQHGTGWASAELAVTGNIGATVYFGRLEDVLGHLGGKVTFAVGPGYRSTYPDACVVTVVFTNVRGTTAKAYALDLYSSWLAAESTPDPAVSADHGTVHHQMVTPPRTVTPGTRWTPSSMIDVDGAQITTGTYSLELLARRGSRLTWALGSRQLTCSLT</sequence>
<gene>
    <name evidence="2" type="ORF">KIH74_14835</name>
</gene>